<evidence type="ECO:0000313" key="3">
    <source>
        <dbReference type="Proteomes" id="UP000799750"/>
    </source>
</evidence>
<evidence type="ECO:0000259" key="1">
    <source>
        <dbReference type="SMART" id="SM00256"/>
    </source>
</evidence>
<proteinExistence type="predicted"/>
<dbReference type="SMART" id="SM00256">
    <property type="entry name" value="FBOX"/>
    <property type="match status" value="1"/>
</dbReference>
<evidence type="ECO:0000313" key="2">
    <source>
        <dbReference type="EMBL" id="KAF2495010.1"/>
    </source>
</evidence>
<dbReference type="AlphaFoldDB" id="A0A6A6QSR4"/>
<dbReference type="EMBL" id="MU004190">
    <property type="protein sequence ID" value="KAF2495010.1"/>
    <property type="molecule type" value="Genomic_DNA"/>
</dbReference>
<dbReference type="Gene3D" id="1.20.1280.50">
    <property type="match status" value="1"/>
</dbReference>
<organism evidence="2 3">
    <name type="scientific">Lophium mytilinum</name>
    <dbReference type="NCBI Taxonomy" id="390894"/>
    <lineage>
        <taxon>Eukaryota</taxon>
        <taxon>Fungi</taxon>
        <taxon>Dikarya</taxon>
        <taxon>Ascomycota</taxon>
        <taxon>Pezizomycotina</taxon>
        <taxon>Dothideomycetes</taxon>
        <taxon>Pleosporomycetidae</taxon>
        <taxon>Mytilinidiales</taxon>
        <taxon>Mytilinidiaceae</taxon>
        <taxon>Lophium</taxon>
    </lineage>
</organism>
<dbReference type="CDD" id="cd09917">
    <property type="entry name" value="F-box_SF"/>
    <property type="match status" value="1"/>
</dbReference>
<dbReference type="InterPro" id="IPR036047">
    <property type="entry name" value="F-box-like_dom_sf"/>
</dbReference>
<dbReference type="InterPro" id="IPR001810">
    <property type="entry name" value="F-box_dom"/>
</dbReference>
<reference evidence="2" key="1">
    <citation type="journal article" date="2020" name="Stud. Mycol.">
        <title>101 Dothideomycetes genomes: a test case for predicting lifestyles and emergence of pathogens.</title>
        <authorList>
            <person name="Haridas S."/>
            <person name="Albert R."/>
            <person name="Binder M."/>
            <person name="Bloem J."/>
            <person name="Labutti K."/>
            <person name="Salamov A."/>
            <person name="Andreopoulos B."/>
            <person name="Baker S."/>
            <person name="Barry K."/>
            <person name="Bills G."/>
            <person name="Bluhm B."/>
            <person name="Cannon C."/>
            <person name="Castanera R."/>
            <person name="Culley D."/>
            <person name="Daum C."/>
            <person name="Ezra D."/>
            <person name="Gonzalez J."/>
            <person name="Henrissat B."/>
            <person name="Kuo A."/>
            <person name="Liang C."/>
            <person name="Lipzen A."/>
            <person name="Lutzoni F."/>
            <person name="Magnuson J."/>
            <person name="Mondo S."/>
            <person name="Nolan M."/>
            <person name="Ohm R."/>
            <person name="Pangilinan J."/>
            <person name="Park H.-J."/>
            <person name="Ramirez L."/>
            <person name="Alfaro M."/>
            <person name="Sun H."/>
            <person name="Tritt A."/>
            <person name="Yoshinaga Y."/>
            <person name="Zwiers L.-H."/>
            <person name="Turgeon B."/>
            <person name="Goodwin S."/>
            <person name="Spatafora J."/>
            <person name="Crous P."/>
            <person name="Grigoriev I."/>
        </authorList>
    </citation>
    <scope>NUCLEOTIDE SEQUENCE</scope>
    <source>
        <strain evidence="2">CBS 269.34</strain>
    </source>
</reference>
<feature type="domain" description="F-box" evidence="1">
    <location>
        <begin position="22"/>
        <end position="61"/>
    </location>
</feature>
<protein>
    <recommendedName>
        <fullName evidence="1">F-box domain-containing protein</fullName>
    </recommendedName>
</protein>
<dbReference type="OrthoDB" id="3646034at2759"/>
<name>A0A6A6QSR4_9PEZI</name>
<accession>A0A6A6QSR4</accession>
<gene>
    <name evidence="2" type="ORF">BU16DRAFT_540238</name>
</gene>
<dbReference type="SUPFAM" id="SSF81383">
    <property type="entry name" value="F-box domain"/>
    <property type="match status" value="1"/>
</dbReference>
<keyword evidence="3" id="KW-1185">Reference proteome</keyword>
<dbReference type="Proteomes" id="UP000799750">
    <property type="component" value="Unassembled WGS sequence"/>
</dbReference>
<dbReference type="Pfam" id="PF00646">
    <property type="entry name" value="F-box"/>
    <property type="match status" value="1"/>
</dbReference>
<sequence length="306" mass="34118">MSTSDANKTSAGMPASERVGHIVELVENIFQYLPFSEVISASRVCKQWRDIIDGSLPIQQKLFFVPLSEAPTLRVPGFLLPKSAAFPNDAVYRVPPVIGRQWHPMLLRMLTQRQPPIVLLPGTSTWCLTGDHYGQAGDPRFDHLLGYFDEHDWVTTLLDAPAGKWQRALCCQPPIFTLTIKHDMLTGWKTEIEAGAGSQGITMLQIQEYVRDLVKRIKEAAKVYENLDPIVAERHAELRVHAELLRSSLLRWRPIELALKLLWCEGAFGTELETAGTRWIMQEADDGTVGVPSKLAVQGGQSPTGA</sequence>